<organism evidence="1 2">
    <name type="scientific">Lipomyces orientalis</name>
    <dbReference type="NCBI Taxonomy" id="1233043"/>
    <lineage>
        <taxon>Eukaryota</taxon>
        <taxon>Fungi</taxon>
        <taxon>Dikarya</taxon>
        <taxon>Ascomycota</taxon>
        <taxon>Saccharomycotina</taxon>
        <taxon>Lipomycetes</taxon>
        <taxon>Lipomycetales</taxon>
        <taxon>Lipomycetaceae</taxon>
        <taxon>Lipomyces</taxon>
    </lineage>
</organism>
<sequence length="551" mass="62651">MYGNLERTVSHNNDEPHDKNSKVELHNLLYRAVAWTIAIYLPISKMSHKLRHRDDKLVTHVYDILHAADAKRWLRPTPVSAYYDSPLRPPSGSTRQSDSPYHFGSRVPAFTTRPSMKIPEYRNVIASIAHDDSFQIWLSYLALREYCFKMRDKNPDVHLDRSVFTAVYLSLKFRNLVGLTAEEVRRMKMKDGISRFQGVRVKPSKPVSPSLISENSRKALAAFPSEKLPFLPASKSTKYVLTAANVISQFWTRLHTVRDDIETLFGALSRVELMHWLDSARAAGSAVARKDVWQRINDGLNPQTEDDEGLAIPKDLFGPTAAPVTAMWNSYIASVCQTGTRQLKRVKDFGNVLHTESDPVNAFKDEDYKDWLLDYIKVDYEQLIVRDYSNLDSKPDSLVEVYSQTSIFDNVDAKSQVKAIATHLRVLSAEALLLVERMIVAGVLPNVVTYEILMLAFAKSGMLEAVRTVMQTVWRVSLDKDIPRHDIVRVGSRLYPTQRTLMAAYNAFAVNGQPSEGEKYIEALHDKYMIRGASDALNNVRDKWRTVETQA</sequence>
<accession>A0ACC3TLS4</accession>
<reference evidence="2" key="1">
    <citation type="journal article" date="2024" name="Front. Bioeng. Biotechnol.">
        <title>Genome-scale model development and genomic sequencing of the oleaginous clade Lipomyces.</title>
        <authorList>
            <person name="Czajka J.J."/>
            <person name="Han Y."/>
            <person name="Kim J."/>
            <person name="Mondo S.J."/>
            <person name="Hofstad B.A."/>
            <person name="Robles A."/>
            <person name="Haridas S."/>
            <person name="Riley R."/>
            <person name="LaButti K."/>
            <person name="Pangilinan J."/>
            <person name="Andreopoulos W."/>
            <person name="Lipzen A."/>
            <person name="Yan J."/>
            <person name="Wang M."/>
            <person name="Ng V."/>
            <person name="Grigoriev I.V."/>
            <person name="Spatafora J.W."/>
            <person name="Magnuson J.K."/>
            <person name="Baker S.E."/>
            <person name="Pomraning K.R."/>
        </authorList>
    </citation>
    <scope>NUCLEOTIDE SEQUENCE [LARGE SCALE GENOMIC DNA]</scope>
    <source>
        <strain evidence="2">CBS 10300</strain>
    </source>
</reference>
<gene>
    <name evidence="1" type="ORF">V1517DRAFT_325090</name>
</gene>
<dbReference type="Proteomes" id="UP001489719">
    <property type="component" value="Unassembled WGS sequence"/>
</dbReference>
<proteinExistence type="predicted"/>
<evidence type="ECO:0000313" key="1">
    <source>
        <dbReference type="EMBL" id="KAK9321940.1"/>
    </source>
</evidence>
<evidence type="ECO:0000313" key="2">
    <source>
        <dbReference type="Proteomes" id="UP001489719"/>
    </source>
</evidence>
<comment type="caution">
    <text evidence="1">The sequence shown here is derived from an EMBL/GenBank/DDBJ whole genome shotgun (WGS) entry which is preliminary data.</text>
</comment>
<dbReference type="EMBL" id="MU970087">
    <property type="protein sequence ID" value="KAK9321940.1"/>
    <property type="molecule type" value="Genomic_DNA"/>
</dbReference>
<name>A0ACC3TLS4_9ASCO</name>
<protein>
    <submittedName>
        <fullName evidence="1">Uncharacterized protein</fullName>
    </submittedName>
</protein>
<keyword evidence="2" id="KW-1185">Reference proteome</keyword>